<name>A0ABP7EKA9_9ACTN</name>
<proteinExistence type="predicted"/>
<keyword evidence="3" id="KW-1185">Reference proteome</keyword>
<feature type="compositionally biased region" description="Low complexity" evidence="1">
    <location>
        <begin position="33"/>
        <end position="45"/>
    </location>
</feature>
<dbReference type="RefSeq" id="WP_344897374.1">
    <property type="nucleotide sequence ID" value="NZ_BAAAZP010000241.1"/>
</dbReference>
<evidence type="ECO:0000256" key="1">
    <source>
        <dbReference type="SAM" id="MobiDB-lite"/>
    </source>
</evidence>
<protein>
    <submittedName>
        <fullName evidence="2">Uncharacterized protein</fullName>
    </submittedName>
</protein>
<feature type="compositionally biased region" description="Low complexity" evidence="1">
    <location>
        <begin position="58"/>
        <end position="80"/>
    </location>
</feature>
<dbReference type="Proteomes" id="UP001500902">
    <property type="component" value="Unassembled WGS sequence"/>
</dbReference>
<sequence length="238" mass="25264">MIIALSALLLLGGGAFGTYVYLNTPGPEATTVAQPSLPPSYASPSVAPPSSAPPSPTESPDVQPTEPSTSPSSPSSGSDGPLEHTEFGDWNYSLKDEKYAANKVGGWTYDSCDPVDAEGLMADNGCENAVQLAYSAYGGNLKAVQVILSFANSSDAKKTANAFKNTADNKVNWRRSSAHSRYAYGSIFTGSYTNYMVITIVTANESAKSKAKKFHSAMQADRGIYFFLGRQDERVVTS</sequence>
<feature type="region of interest" description="Disordered" evidence="1">
    <location>
        <begin position="30"/>
        <end position="87"/>
    </location>
</feature>
<evidence type="ECO:0000313" key="3">
    <source>
        <dbReference type="Proteomes" id="UP001500902"/>
    </source>
</evidence>
<feature type="compositionally biased region" description="Pro residues" evidence="1">
    <location>
        <begin position="46"/>
        <end position="57"/>
    </location>
</feature>
<accession>A0ABP7EKA9</accession>
<evidence type="ECO:0000313" key="2">
    <source>
        <dbReference type="EMBL" id="GAA3720395.1"/>
    </source>
</evidence>
<organism evidence="2 3">
    <name type="scientific">Nonomuraea antimicrobica</name>
    <dbReference type="NCBI Taxonomy" id="561173"/>
    <lineage>
        <taxon>Bacteria</taxon>
        <taxon>Bacillati</taxon>
        <taxon>Actinomycetota</taxon>
        <taxon>Actinomycetes</taxon>
        <taxon>Streptosporangiales</taxon>
        <taxon>Streptosporangiaceae</taxon>
        <taxon>Nonomuraea</taxon>
    </lineage>
</organism>
<reference evidence="3" key="1">
    <citation type="journal article" date="2019" name="Int. J. Syst. Evol. Microbiol.">
        <title>The Global Catalogue of Microorganisms (GCM) 10K type strain sequencing project: providing services to taxonomists for standard genome sequencing and annotation.</title>
        <authorList>
            <consortium name="The Broad Institute Genomics Platform"/>
            <consortium name="The Broad Institute Genome Sequencing Center for Infectious Disease"/>
            <person name="Wu L."/>
            <person name="Ma J."/>
        </authorList>
    </citation>
    <scope>NUCLEOTIDE SEQUENCE [LARGE SCALE GENOMIC DNA]</scope>
    <source>
        <strain evidence="3">JCM 16904</strain>
    </source>
</reference>
<comment type="caution">
    <text evidence="2">The sequence shown here is derived from an EMBL/GenBank/DDBJ whole genome shotgun (WGS) entry which is preliminary data.</text>
</comment>
<dbReference type="EMBL" id="BAAAZP010000241">
    <property type="protein sequence ID" value="GAA3720395.1"/>
    <property type="molecule type" value="Genomic_DNA"/>
</dbReference>
<gene>
    <name evidence="2" type="ORF">GCM10022224_103010</name>
</gene>